<dbReference type="AlphaFoldDB" id="A0A1S3ZM88"/>
<evidence type="ECO:0000313" key="3">
    <source>
        <dbReference type="RefSeq" id="XP_016465414.1"/>
    </source>
</evidence>
<dbReference type="SUPFAM" id="SSF52058">
    <property type="entry name" value="L domain-like"/>
    <property type="match status" value="1"/>
</dbReference>
<sequence length="350" mass="40497">MLSLGNHRNHFYVPRHWSGISSTTSSLVFTGYSFEVYLMPKFVSQFKLLKVLEVSSVDYNFSWVISKLVHLRYVAAKIDVAPSLAKLWKLQTIVLRNFTRGDFHLPLEIWTMSEIRHLDIASDIDTGIHMPNPLEVESLCIGEQPLFLNNLQKLVLPSSPFLAEILRRTPNLKKLQIVDMKHADWPAILDSLILLQELETLAIKAERNIDRIILPRNIFLPNLKQLRLSKTYFPWEDMVALANLPNLEVLKTRYAFWGTDWTLNEDVVFHKLKYLLIESAYNLERWEAASDNFPMLEQLLLFGLQNLEEIPQSIGEIMALKFIQIQWCSSAAVTSAKKIQEEQKTVEMMA</sequence>
<feature type="domain" description="Disease resistance R13L4/SHOC-2-like LRR" evidence="2">
    <location>
        <begin position="37"/>
        <end position="339"/>
    </location>
</feature>
<gene>
    <name evidence="3" type="primary">LOC107788252</name>
</gene>
<dbReference type="InterPro" id="IPR032675">
    <property type="entry name" value="LRR_dom_sf"/>
</dbReference>
<dbReference type="PANTHER" id="PTHR15140:SF51">
    <property type="entry name" value="LATE BLIGHT RESISTANCE PROTEIN HOMOLOG R1A-3 ISOFORM X1"/>
    <property type="match status" value="1"/>
</dbReference>
<accession>A0A1S3ZM88</accession>
<protein>
    <submittedName>
        <fullName evidence="3">Late blight resistance protein homolog R1A-3</fullName>
    </submittedName>
</protein>
<dbReference type="Pfam" id="PF23598">
    <property type="entry name" value="LRR_14"/>
    <property type="match status" value="1"/>
</dbReference>
<proteinExistence type="predicted"/>
<dbReference type="OMA" id="KADHAFT"/>
<organism evidence="3">
    <name type="scientific">Nicotiana tabacum</name>
    <name type="common">Common tobacco</name>
    <dbReference type="NCBI Taxonomy" id="4097"/>
    <lineage>
        <taxon>Eukaryota</taxon>
        <taxon>Viridiplantae</taxon>
        <taxon>Streptophyta</taxon>
        <taxon>Embryophyta</taxon>
        <taxon>Tracheophyta</taxon>
        <taxon>Spermatophyta</taxon>
        <taxon>Magnoliopsida</taxon>
        <taxon>eudicotyledons</taxon>
        <taxon>Gunneridae</taxon>
        <taxon>Pentapetalae</taxon>
        <taxon>asterids</taxon>
        <taxon>lamiids</taxon>
        <taxon>Solanales</taxon>
        <taxon>Solanaceae</taxon>
        <taxon>Nicotianoideae</taxon>
        <taxon>Nicotianeae</taxon>
        <taxon>Nicotiana</taxon>
    </lineage>
</organism>
<dbReference type="PANTHER" id="PTHR15140">
    <property type="entry name" value="TUBULIN-SPECIFIC CHAPERONE E"/>
    <property type="match status" value="1"/>
</dbReference>
<name>A0A1S3ZM88_TOBAC</name>
<dbReference type="PaxDb" id="4097-A0A1S3ZM88"/>
<reference evidence="3" key="1">
    <citation type="submission" date="2025-08" db="UniProtKB">
        <authorList>
            <consortium name="RefSeq"/>
        </authorList>
    </citation>
    <scope>IDENTIFICATION</scope>
</reference>
<keyword evidence="1" id="KW-0677">Repeat</keyword>
<dbReference type="Gene3D" id="3.80.10.10">
    <property type="entry name" value="Ribonuclease Inhibitor"/>
    <property type="match status" value="1"/>
</dbReference>
<dbReference type="KEGG" id="nta:107788252"/>
<evidence type="ECO:0000256" key="1">
    <source>
        <dbReference type="ARBA" id="ARBA00022737"/>
    </source>
</evidence>
<evidence type="ECO:0000259" key="2">
    <source>
        <dbReference type="Pfam" id="PF23598"/>
    </source>
</evidence>
<dbReference type="OrthoDB" id="1301451at2759"/>
<dbReference type="RefSeq" id="XP_016465414.1">
    <property type="nucleotide sequence ID" value="XM_016609928.1"/>
</dbReference>
<dbReference type="InterPro" id="IPR055414">
    <property type="entry name" value="LRR_R13L4/SHOC2-like"/>
</dbReference>